<reference evidence="2" key="1">
    <citation type="journal article" date="2023" name="Mol. Phylogenet. Evol.">
        <title>Genome-scale phylogeny and comparative genomics of the fungal order Sordariales.</title>
        <authorList>
            <person name="Hensen N."/>
            <person name="Bonometti L."/>
            <person name="Westerberg I."/>
            <person name="Brannstrom I.O."/>
            <person name="Guillou S."/>
            <person name="Cros-Aarteil S."/>
            <person name="Calhoun S."/>
            <person name="Haridas S."/>
            <person name="Kuo A."/>
            <person name="Mondo S."/>
            <person name="Pangilinan J."/>
            <person name="Riley R."/>
            <person name="LaButti K."/>
            <person name="Andreopoulos B."/>
            <person name="Lipzen A."/>
            <person name="Chen C."/>
            <person name="Yan M."/>
            <person name="Daum C."/>
            <person name="Ng V."/>
            <person name="Clum A."/>
            <person name="Steindorff A."/>
            <person name="Ohm R.A."/>
            <person name="Martin F."/>
            <person name="Silar P."/>
            <person name="Natvig D.O."/>
            <person name="Lalanne C."/>
            <person name="Gautier V."/>
            <person name="Ament-Velasquez S.L."/>
            <person name="Kruys A."/>
            <person name="Hutchinson M.I."/>
            <person name="Powell A.J."/>
            <person name="Barry K."/>
            <person name="Miller A.N."/>
            <person name="Grigoriev I.V."/>
            <person name="Debuchy R."/>
            <person name="Gladieux P."/>
            <person name="Hiltunen Thoren M."/>
            <person name="Johannesson H."/>
        </authorList>
    </citation>
    <scope>NUCLEOTIDE SEQUENCE</scope>
    <source>
        <strain evidence="2">CBS 333.67</strain>
    </source>
</reference>
<keyword evidence="3" id="KW-1185">Reference proteome</keyword>
<sequence length="970" mass="109600">MAQVPPPRVGSAEYPNPHQDVPSWWSIFFGGGWSWRWWSDPHLYFRPNLEYVPGPNHFTVIDGLGREKTYDKPFDCYLDPFTGRVETLYVQAPESLCRLSASRPNATWKRTPIRNATPLLLRLANFPFRFVPIERRGDISQYNAGDWALVVAMWIPTLVLFLFYWIGMWFVSPGQQPEGKDQNKYLPMLYRGLRYPRLARNMLENREHVAQQLQSHATWNTRAALSTYRTFRPRFLNYLVEVERNGRKRYEFERRPVGPNDLTPFVLVAYSSEHYHIPDENDDKQSRDGGASNTKEDLEALLAVATKACESYFSPLPADLQKNPRAFWLSANCMPAGEVADEYGRIHRVDGLDKEVLANQDTYSISDIIRAAKHVIVVAGNMRRPWDDQALNVWGQRVWTLPEIVLSKGDSVTVWRCGSREKPLPPVEKEEIPKALFPLVAWRDSLNSRQLIDHYSNLHLSRLELVKIALECLMSREFRALHPGDRVYVLMGLLRIRPPIDKTDSAFQAFARLSLPQDSDRLMERLVCLLPDTPEQNWELMTDQYKASLWDIYPDTQVCGIGENDTVIVDGAKGAQIAWAKFTEVRTLRRLTPKRQAFLYLLICSPFLFFTGVLIAALYAPRSGSATSSSYGYGFRSKRYASPRSQAYDAGVAITVLTLILCIIPAPYFLSSLYAGKLWAVEPCFFGIEGYVPIEVIEERLFGKRSSKRPRLSWSAWGSPLSRHREGEPMHERAVRYAYRDNNDAQLDSVTTLPTYPIETVDPTSPCGYCATGSPQGGPAALYCPHHPTVASLQDMSMRSRMGELKPFTLVDTFNMTVTLFYAVRPPTVLVVGGSEGGMKRALACSFDVATGTLYRETVLRIPSQSVDCMESLPRVRLGLRRPFLEGDVRLVGSSTEAGTGKVGGVDAAGNGAGYGYYNGAQGVGEVAGGQQWQWQQQQQLLPATAALANDWVQYEQPAVPVQHTYEPKR</sequence>
<keyword evidence="1" id="KW-1133">Transmembrane helix</keyword>
<evidence type="ECO:0000256" key="1">
    <source>
        <dbReference type="SAM" id="Phobius"/>
    </source>
</evidence>
<evidence type="ECO:0000313" key="3">
    <source>
        <dbReference type="Proteomes" id="UP001273166"/>
    </source>
</evidence>
<dbReference type="RefSeq" id="XP_062726875.1">
    <property type="nucleotide sequence ID" value="XM_062871127.1"/>
</dbReference>
<gene>
    <name evidence="2" type="ORF">B0T15DRAFT_61044</name>
</gene>
<feature type="transmembrane region" description="Helical" evidence="1">
    <location>
        <begin position="147"/>
        <end position="171"/>
    </location>
</feature>
<feature type="transmembrane region" description="Helical" evidence="1">
    <location>
        <begin position="598"/>
        <end position="620"/>
    </location>
</feature>
<reference evidence="2" key="2">
    <citation type="submission" date="2023-06" db="EMBL/GenBank/DDBJ databases">
        <authorList>
            <consortium name="Lawrence Berkeley National Laboratory"/>
            <person name="Mondo S.J."/>
            <person name="Hensen N."/>
            <person name="Bonometti L."/>
            <person name="Westerberg I."/>
            <person name="Brannstrom I.O."/>
            <person name="Guillou S."/>
            <person name="Cros-Aarteil S."/>
            <person name="Calhoun S."/>
            <person name="Haridas S."/>
            <person name="Kuo A."/>
            <person name="Pangilinan J."/>
            <person name="Riley R."/>
            <person name="Labutti K."/>
            <person name="Andreopoulos B."/>
            <person name="Lipzen A."/>
            <person name="Chen C."/>
            <person name="Yanf M."/>
            <person name="Daum C."/>
            <person name="Ng V."/>
            <person name="Clum A."/>
            <person name="Steindorff A."/>
            <person name="Ohm R."/>
            <person name="Martin F."/>
            <person name="Silar P."/>
            <person name="Natvig D."/>
            <person name="Lalanne C."/>
            <person name="Gautier V."/>
            <person name="Ament-Velasquez S.L."/>
            <person name="Kruys A."/>
            <person name="Hutchinson M.I."/>
            <person name="Powell A.J."/>
            <person name="Barry K."/>
            <person name="Miller A.N."/>
            <person name="Grigoriev I.V."/>
            <person name="Debuchy R."/>
            <person name="Gladieux P."/>
            <person name="Thoren M.H."/>
            <person name="Johannesson H."/>
        </authorList>
    </citation>
    <scope>NUCLEOTIDE SEQUENCE</scope>
    <source>
        <strain evidence="2">CBS 333.67</strain>
    </source>
</reference>
<organism evidence="2 3">
    <name type="scientific">Chaetomium strumarium</name>
    <dbReference type="NCBI Taxonomy" id="1170767"/>
    <lineage>
        <taxon>Eukaryota</taxon>
        <taxon>Fungi</taxon>
        <taxon>Dikarya</taxon>
        <taxon>Ascomycota</taxon>
        <taxon>Pezizomycotina</taxon>
        <taxon>Sordariomycetes</taxon>
        <taxon>Sordariomycetidae</taxon>
        <taxon>Sordariales</taxon>
        <taxon>Chaetomiaceae</taxon>
        <taxon>Chaetomium</taxon>
    </lineage>
</organism>
<dbReference type="EMBL" id="JAUDZG010000001">
    <property type="protein sequence ID" value="KAK3311095.1"/>
    <property type="molecule type" value="Genomic_DNA"/>
</dbReference>
<keyword evidence="1" id="KW-0812">Transmembrane</keyword>
<comment type="caution">
    <text evidence="2">The sequence shown here is derived from an EMBL/GenBank/DDBJ whole genome shotgun (WGS) entry which is preliminary data.</text>
</comment>
<name>A0AAJ0H402_9PEZI</name>
<evidence type="ECO:0000313" key="2">
    <source>
        <dbReference type="EMBL" id="KAK3311095.1"/>
    </source>
</evidence>
<feature type="transmembrane region" description="Helical" evidence="1">
    <location>
        <begin position="650"/>
        <end position="670"/>
    </location>
</feature>
<protein>
    <submittedName>
        <fullName evidence="2">Uncharacterized protein</fullName>
    </submittedName>
</protein>
<dbReference type="AlphaFoldDB" id="A0AAJ0H402"/>
<accession>A0AAJ0H402</accession>
<dbReference type="GeneID" id="87889956"/>
<proteinExistence type="predicted"/>
<dbReference type="Proteomes" id="UP001273166">
    <property type="component" value="Unassembled WGS sequence"/>
</dbReference>
<keyword evidence="1" id="KW-0472">Membrane</keyword>